<dbReference type="InterPro" id="IPR011050">
    <property type="entry name" value="Pectin_lyase_fold/virulence"/>
</dbReference>
<keyword evidence="4" id="KW-1185">Reference proteome</keyword>
<feature type="region of interest" description="Disordered" evidence="2">
    <location>
        <begin position="156"/>
        <end position="175"/>
    </location>
</feature>
<accession>A0A2U2MPX8</accession>
<gene>
    <name evidence="3" type="ORF">DF200_10365</name>
</gene>
<name>A0A2U2MPX8_9BIFI</name>
<dbReference type="Gene3D" id="2.60.40.4270">
    <property type="entry name" value="Listeria-Bacteroides repeat domain"/>
    <property type="match status" value="2"/>
</dbReference>
<organism evidence="3 4">
    <name type="scientific">Bifidobacterium catulorum</name>
    <dbReference type="NCBI Taxonomy" id="1630173"/>
    <lineage>
        <taxon>Bacteria</taxon>
        <taxon>Bacillati</taxon>
        <taxon>Actinomycetota</taxon>
        <taxon>Actinomycetes</taxon>
        <taxon>Bifidobacteriales</taxon>
        <taxon>Bifidobacteriaceae</taxon>
        <taxon>Bifidobacterium</taxon>
    </lineage>
</organism>
<dbReference type="SUPFAM" id="SSF51126">
    <property type="entry name" value="Pectin lyase-like"/>
    <property type="match status" value="1"/>
</dbReference>
<dbReference type="EMBL" id="QFFN01000063">
    <property type="protein sequence ID" value="PWG58905.1"/>
    <property type="molecule type" value="Genomic_DNA"/>
</dbReference>
<evidence type="ECO:0000313" key="3">
    <source>
        <dbReference type="EMBL" id="PWG58905.1"/>
    </source>
</evidence>
<dbReference type="InterPro" id="IPR013378">
    <property type="entry name" value="InlB-like_B-rpt"/>
</dbReference>
<sequence>MTNPENLENLTYVAGLKEGLAEANKLQGEGYSDVWLKIIRHQDIPTSDGATPNTLYVDSKVHIDGQGCRLNGQLNFRTGSTGSTVENSRFWLEKPNETTANIIADVPVTVTNNDFRLPPASTQFNLTNAGPANSKRPVGVQVSAGTGSTIKNNVFEAGSADGTDTNEEPHNQDQGVRLSGTSAGTVVSNNTFNVPVGVSLAQFKGTGTIENNTFSGKYAVADTWASDPSGLTYLGKTIEYGADQDVNTNVLGKNTLSYRGVFAGDRKNNSGKFQGTSYGVRYLNAKDDSVLGWDAVKGNTTPTRIPTRTGFQKGELYTDKATTQLLTAADMTNNRDGLGPDVVTDPSNKQVNASTDLGAVYVKWYKNVKFSVNDGSGTAPGTQKVYEDGKIDSLPDSNGMTAPAGKSRFLGWSTDAKATEDDFKAGKTGTFKAGEAFTPAADSAAEITLYAIWAPAQVNVTYELGDGGQGTAPTQDPVNEDSEIAVKSGAGLTNTDADLKFGGWKSSLDGKVYQENDKLNVGKTGVTLTAQWVAKTKYTVSYHPNGGTGSIASVTVNEGDEVTLPESTALTAPDGKKFGGWMLAADGQKADYQPGDKVKVNDHMTLYAFWIDMNKVTVSYNANGGSGSVPSTVVYENSEAVLAEGKGFTAPDGKKFGGWMKDAKGTKADYQPGDKLKVGTADVTLYAYWAPAPKPATPTPNG</sequence>
<reference evidence="3 4" key="1">
    <citation type="journal article" date="2018" name="Int. J. Syst. Evol. Microbiol.">
        <title>Bifidobacterium catulorum sp. nov., a novel taxon from the faeces of the baby common marmoset (Callithrix jacchus).</title>
        <authorList>
            <person name="Modesto M."/>
            <person name="Michelini S."/>
            <person name="Oki K."/>
            <person name="Biavati B."/>
            <person name="Watanabe K."/>
            <person name="Mattarelli P."/>
        </authorList>
    </citation>
    <scope>NUCLEOTIDE SEQUENCE [LARGE SCALE GENOMIC DNA]</scope>
    <source>
        <strain evidence="3 4">MRM 8.19</strain>
    </source>
</reference>
<proteinExistence type="predicted"/>
<dbReference type="GO" id="GO:0030313">
    <property type="term" value="C:cell envelope"/>
    <property type="evidence" value="ECO:0007669"/>
    <property type="project" value="UniProtKB-SubCell"/>
</dbReference>
<dbReference type="InterPro" id="IPR042229">
    <property type="entry name" value="Listeria/Bacterioides_rpt_sf"/>
</dbReference>
<comment type="subcellular location">
    <subcellularLocation>
        <location evidence="1">Cell envelope</location>
    </subcellularLocation>
</comment>
<comment type="caution">
    <text evidence="3">The sequence shown here is derived from an EMBL/GenBank/DDBJ whole genome shotgun (WGS) entry which is preliminary data.</text>
</comment>
<evidence type="ECO:0000313" key="4">
    <source>
        <dbReference type="Proteomes" id="UP000245753"/>
    </source>
</evidence>
<evidence type="ECO:0000256" key="1">
    <source>
        <dbReference type="ARBA" id="ARBA00004196"/>
    </source>
</evidence>
<dbReference type="AlphaFoldDB" id="A0A2U2MPX8"/>
<protein>
    <submittedName>
        <fullName evidence="3">Uncharacterized protein</fullName>
    </submittedName>
</protein>
<dbReference type="Proteomes" id="UP000245753">
    <property type="component" value="Unassembled WGS sequence"/>
</dbReference>
<dbReference type="Pfam" id="PF09479">
    <property type="entry name" value="Flg_new"/>
    <property type="match status" value="2"/>
</dbReference>
<evidence type="ECO:0000256" key="2">
    <source>
        <dbReference type="SAM" id="MobiDB-lite"/>
    </source>
</evidence>
<feature type="non-terminal residue" evidence="3">
    <location>
        <position position="702"/>
    </location>
</feature>